<keyword evidence="7 10" id="KW-1133">Transmembrane helix</keyword>
<dbReference type="Proteomes" id="UP000199245">
    <property type="component" value="Unassembled WGS sequence"/>
</dbReference>
<protein>
    <submittedName>
        <fullName evidence="13">ATP-binding cassette, subfamily C/ATP-binding cassette, subfamily C, EexD</fullName>
    </submittedName>
</protein>
<dbReference type="InterPro" id="IPR027417">
    <property type="entry name" value="P-loop_NTPase"/>
</dbReference>
<dbReference type="PROSITE" id="PS50929">
    <property type="entry name" value="ABC_TM1F"/>
    <property type="match status" value="1"/>
</dbReference>
<feature type="transmembrane region" description="Helical" evidence="10">
    <location>
        <begin position="28"/>
        <end position="51"/>
    </location>
</feature>
<feature type="domain" description="ABC transporter" evidence="11">
    <location>
        <begin position="337"/>
        <end position="572"/>
    </location>
</feature>
<dbReference type="PANTHER" id="PTHR24221">
    <property type="entry name" value="ATP-BINDING CASSETTE SUB-FAMILY B"/>
    <property type="match status" value="1"/>
</dbReference>
<dbReference type="EMBL" id="FMZW01000079">
    <property type="protein sequence ID" value="SDF85028.1"/>
    <property type="molecule type" value="Genomic_DNA"/>
</dbReference>
<dbReference type="SUPFAM" id="SSF90123">
    <property type="entry name" value="ABC transporter transmembrane region"/>
    <property type="match status" value="1"/>
</dbReference>
<evidence type="ECO:0000256" key="10">
    <source>
        <dbReference type="SAM" id="Phobius"/>
    </source>
</evidence>
<gene>
    <name evidence="13" type="ORF">SAMN05216337_10792</name>
</gene>
<dbReference type="GO" id="GO:0005886">
    <property type="term" value="C:plasma membrane"/>
    <property type="evidence" value="ECO:0007669"/>
    <property type="project" value="UniProtKB-SubCell"/>
</dbReference>
<dbReference type="CDD" id="cd03246">
    <property type="entry name" value="ABCC_Protease_Secretion"/>
    <property type="match status" value="1"/>
</dbReference>
<dbReference type="PROSITE" id="PS50893">
    <property type="entry name" value="ABC_TRANSPORTER_2"/>
    <property type="match status" value="1"/>
</dbReference>
<accession>A0A1G7PFP8</accession>
<dbReference type="SUPFAM" id="SSF52540">
    <property type="entry name" value="P-loop containing nucleoside triphosphate hydrolases"/>
    <property type="match status" value="1"/>
</dbReference>
<dbReference type="GO" id="GO:0140359">
    <property type="term" value="F:ABC-type transporter activity"/>
    <property type="evidence" value="ECO:0007669"/>
    <property type="project" value="InterPro"/>
</dbReference>
<evidence type="ECO:0000256" key="6">
    <source>
        <dbReference type="ARBA" id="ARBA00022840"/>
    </source>
</evidence>
<comment type="subcellular location">
    <subcellularLocation>
        <location evidence="1">Cell membrane</location>
        <topology evidence="1">Multi-pass membrane protein</topology>
    </subcellularLocation>
</comment>
<dbReference type="InterPro" id="IPR010128">
    <property type="entry name" value="ATPase_T1SS_PrtD-like"/>
</dbReference>
<evidence type="ECO:0000256" key="1">
    <source>
        <dbReference type="ARBA" id="ARBA00004651"/>
    </source>
</evidence>
<dbReference type="GO" id="GO:0030253">
    <property type="term" value="P:protein secretion by the type I secretion system"/>
    <property type="evidence" value="ECO:0007669"/>
    <property type="project" value="InterPro"/>
</dbReference>
<keyword evidence="6 13" id="KW-0067">ATP-binding</keyword>
<sequence length="577" mass="62469">MAPANFRVSISRKKADEFRQSLQACQSYFVTAAIFSLAINLLYLAGPLYMLQVYDRVISSASEITLLMLTLALLLAFMALAGLDAVRARVLTRTSIRLDRKIAPRVMTAIIDHSAKIGGARSQLLRDFDTFRQFITGSGIHAIFDLPWSPIYIAVIFCLHPFLGAFALGSSIILVLMAFLNEWIVKPPLSESGEAANRNYGFTEMSLRNTEVVRAMGMTGGLLKRWSRDRDRMLERQVAASDRAATMQSMIRFLRLSMQSLILGLGAYLVIERMTTAGAMFAASILLGRALQPIEQIVGSWRSLVSARGAFLRVRELLAANPPRETGLTLPRPEGRLSVEALSFAAPGTSKPILRGVTFQIEPGEVLGIIGPSGAGKSTLARHIVGVQAPSAGAVRLDGSDVSSWIRSSLGEHLGYLPQDIELFADTVAANICRFKDGDDKDIILAARMADVHEMILRLVDGYDTQVGEGGAILSGGYRQRIGLARAVYGNPSLVVLDEPSSNLDAEGDAALADCITQLKKRGTTVVIISHRPATIGVVDKILVLREGVAEMFGPRSEILARLTRPVPVPAVRGATG</sequence>
<organism evidence="13 14">
    <name type="scientific">Bradyrhizobium brasilense</name>
    <dbReference type="NCBI Taxonomy" id="1419277"/>
    <lineage>
        <taxon>Bacteria</taxon>
        <taxon>Pseudomonadati</taxon>
        <taxon>Pseudomonadota</taxon>
        <taxon>Alphaproteobacteria</taxon>
        <taxon>Hyphomicrobiales</taxon>
        <taxon>Nitrobacteraceae</taxon>
        <taxon>Bradyrhizobium</taxon>
    </lineage>
</organism>
<evidence type="ECO:0000256" key="2">
    <source>
        <dbReference type="ARBA" id="ARBA00022448"/>
    </source>
</evidence>
<evidence type="ECO:0000256" key="8">
    <source>
        <dbReference type="ARBA" id="ARBA00023136"/>
    </source>
</evidence>
<dbReference type="Pfam" id="PF00664">
    <property type="entry name" value="ABC_membrane"/>
    <property type="match status" value="1"/>
</dbReference>
<evidence type="ECO:0000259" key="12">
    <source>
        <dbReference type="PROSITE" id="PS50929"/>
    </source>
</evidence>
<evidence type="ECO:0000256" key="4">
    <source>
        <dbReference type="ARBA" id="ARBA00022692"/>
    </source>
</evidence>
<dbReference type="Gene3D" id="1.20.1560.10">
    <property type="entry name" value="ABC transporter type 1, transmembrane domain"/>
    <property type="match status" value="1"/>
</dbReference>
<keyword evidence="8 10" id="KW-0472">Membrane</keyword>
<keyword evidence="5" id="KW-0547">Nucleotide-binding</keyword>
<proteinExistence type="predicted"/>
<dbReference type="InterPro" id="IPR039421">
    <property type="entry name" value="Type_1_exporter"/>
</dbReference>
<dbReference type="GO" id="GO:0005524">
    <property type="term" value="F:ATP binding"/>
    <property type="evidence" value="ECO:0007669"/>
    <property type="project" value="UniProtKB-KW"/>
</dbReference>
<evidence type="ECO:0000256" key="3">
    <source>
        <dbReference type="ARBA" id="ARBA00022475"/>
    </source>
</evidence>
<dbReference type="AlphaFoldDB" id="A0A1G7PFP8"/>
<feature type="transmembrane region" description="Helical" evidence="10">
    <location>
        <begin position="63"/>
        <end position="83"/>
    </location>
</feature>
<dbReference type="InterPro" id="IPR011527">
    <property type="entry name" value="ABC1_TM_dom"/>
</dbReference>
<reference evidence="13 14" key="1">
    <citation type="submission" date="2016-10" db="EMBL/GenBank/DDBJ databases">
        <authorList>
            <person name="de Groot N.N."/>
        </authorList>
    </citation>
    <scope>NUCLEOTIDE SEQUENCE [LARGE SCALE GENOMIC DNA]</scope>
    <source>
        <strain evidence="13 14">R5</strain>
    </source>
</reference>
<name>A0A1G7PFP8_9BRAD</name>
<evidence type="ECO:0000259" key="11">
    <source>
        <dbReference type="PROSITE" id="PS50893"/>
    </source>
</evidence>
<keyword evidence="4 10" id="KW-0812">Transmembrane</keyword>
<dbReference type="GO" id="GO:0034040">
    <property type="term" value="F:ATPase-coupled lipid transmembrane transporter activity"/>
    <property type="evidence" value="ECO:0007669"/>
    <property type="project" value="TreeGrafter"/>
</dbReference>
<feature type="domain" description="ABC transmembrane type-1" evidence="12">
    <location>
        <begin position="30"/>
        <end position="306"/>
    </location>
</feature>
<dbReference type="NCBIfam" id="TIGR01842">
    <property type="entry name" value="type_I_sec_PrtD"/>
    <property type="match status" value="1"/>
</dbReference>
<evidence type="ECO:0000256" key="9">
    <source>
        <dbReference type="ARBA" id="ARBA00024722"/>
    </source>
</evidence>
<dbReference type="FunFam" id="3.40.50.300:FF:001444">
    <property type="entry name" value="ABC transporter ATP-binding protein"/>
    <property type="match status" value="1"/>
</dbReference>
<evidence type="ECO:0000256" key="7">
    <source>
        <dbReference type="ARBA" id="ARBA00022989"/>
    </source>
</evidence>
<dbReference type="SMART" id="SM00382">
    <property type="entry name" value="AAA"/>
    <property type="match status" value="1"/>
</dbReference>
<dbReference type="GO" id="GO:0016887">
    <property type="term" value="F:ATP hydrolysis activity"/>
    <property type="evidence" value="ECO:0007669"/>
    <property type="project" value="InterPro"/>
</dbReference>
<feature type="transmembrane region" description="Helical" evidence="10">
    <location>
        <begin position="253"/>
        <end position="271"/>
    </location>
</feature>
<dbReference type="Pfam" id="PF00005">
    <property type="entry name" value="ABC_tran"/>
    <property type="match status" value="1"/>
</dbReference>
<dbReference type="Gene3D" id="3.40.50.300">
    <property type="entry name" value="P-loop containing nucleotide triphosphate hydrolases"/>
    <property type="match status" value="1"/>
</dbReference>
<keyword evidence="2" id="KW-0813">Transport</keyword>
<keyword evidence="3" id="KW-1003">Cell membrane</keyword>
<dbReference type="GO" id="GO:0030256">
    <property type="term" value="C:type I protein secretion system complex"/>
    <property type="evidence" value="ECO:0007669"/>
    <property type="project" value="InterPro"/>
</dbReference>
<dbReference type="InterPro" id="IPR036640">
    <property type="entry name" value="ABC1_TM_sf"/>
</dbReference>
<evidence type="ECO:0000256" key="5">
    <source>
        <dbReference type="ARBA" id="ARBA00022741"/>
    </source>
</evidence>
<dbReference type="InterPro" id="IPR003439">
    <property type="entry name" value="ABC_transporter-like_ATP-bd"/>
</dbReference>
<dbReference type="InterPro" id="IPR003593">
    <property type="entry name" value="AAA+_ATPase"/>
</dbReference>
<evidence type="ECO:0000313" key="13">
    <source>
        <dbReference type="EMBL" id="SDF85028.1"/>
    </source>
</evidence>
<feature type="transmembrane region" description="Helical" evidence="10">
    <location>
        <begin position="151"/>
        <end position="180"/>
    </location>
</feature>
<dbReference type="PANTHER" id="PTHR24221:SF248">
    <property type="entry name" value="ABC TRANSPORTER TRANSMEMBRANE REGION"/>
    <property type="match status" value="1"/>
</dbReference>
<comment type="function">
    <text evidence="9">Involved in beta-(1--&gt;2)glucan export. Transmembrane domains (TMD) form a pore in the inner membrane and the ATP-binding domain (NBD) is responsible for energy generation.</text>
</comment>
<evidence type="ECO:0000313" key="14">
    <source>
        <dbReference type="Proteomes" id="UP000199245"/>
    </source>
</evidence>